<proteinExistence type="predicted"/>
<accession>A0A835RLT0</accession>
<dbReference type="SUPFAM" id="SSF69593">
    <property type="entry name" value="Glycerol-3-phosphate (1)-acyltransferase"/>
    <property type="match status" value="1"/>
</dbReference>
<dbReference type="EMBL" id="JADCNL010000003">
    <property type="protein sequence ID" value="KAG0488553.1"/>
    <property type="molecule type" value="Genomic_DNA"/>
</dbReference>
<sequence length="106" mass="11219">METFLGLKSPFLFPSCVLDGINPATQSCDGILIPSVECLKLSMDRGEERASVFFFPEGTQKGAFSVAAKTEAPVVLITILGTGQLMPAGMEGILRSGSVKVVIQNL</sequence>
<name>A0A835RLT0_VANPL</name>
<evidence type="ECO:0000313" key="4">
    <source>
        <dbReference type="Proteomes" id="UP000636800"/>
    </source>
</evidence>
<dbReference type="PANTHER" id="PTHR10434">
    <property type="entry name" value="1-ACYL-SN-GLYCEROL-3-PHOSPHATE ACYLTRANSFERASE"/>
    <property type="match status" value="1"/>
</dbReference>
<evidence type="ECO:0000256" key="2">
    <source>
        <dbReference type="ARBA" id="ARBA00023315"/>
    </source>
</evidence>
<organism evidence="3 4">
    <name type="scientific">Vanilla planifolia</name>
    <name type="common">Vanilla</name>
    <dbReference type="NCBI Taxonomy" id="51239"/>
    <lineage>
        <taxon>Eukaryota</taxon>
        <taxon>Viridiplantae</taxon>
        <taxon>Streptophyta</taxon>
        <taxon>Embryophyta</taxon>
        <taxon>Tracheophyta</taxon>
        <taxon>Spermatophyta</taxon>
        <taxon>Magnoliopsida</taxon>
        <taxon>Liliopsida</taxon>
        <taxon>Asparagales</taxon>
        <taxon>Orchidaceae</taxon>
        <taxon>Vanilloideae</taxon>
        <taxon>Vanilleae</taxon>
        <taxon>Vanilla</taxon>
    </lineage>
</organism>
<dbReference type="GO" id="GO:0006654">
    <property type="term" value="P:phosphatidic acid biosynthetic process"/>
    <property type="evidence" value="ECO:0007669"/>
    <property type="project" value="TreeGrafter"/>
</dbReference>
<evidence type="ECO:0000256" key="1">
    <source>
        <dbReference type="ARBA" id="ARBA00022679"/>
    </source>
</evidence>
<dbReference type="Proteomes" id="UP000636800">
    <property type="component" value="Chromosome 3"/>
</dbReference>
<dbReference type="PANTHER" id="PTHR10434:SF60">
    <property type="entry name" value="1-ACYL-SN-GLYCEROL-3-PHOSPHATE ACYLTRANSFERASE LPAT1, CHLOROPLASTIC"/>
    <property type="match status" value="1"/>
</dbReference>
<reference evidence="3 4" key="1">
    <citation type="journal article" date="2020" name="Nat. Food">
        <title>A phased Vanilla planifolia genome enables genetic improvement of flavour and production.</title>
        <authorList>
            <person name="Hasing T."/>
            <person name="Tang H."/>
            <person name="Brym M."/>
            <person name="Khazi F."/>
            <person name="Huang T."/>
            <person name="Chambers A.H."/>
        </authorList>
    </citation>
    <scope>NUCLEOTIDE SEQUENCE [LARGE SCALE GENOMIC DNA]</scope>
    <source>
        <tissue evidence="3">Leaf</tissue>
    </source>
</reference>
<dbReference type="OrthoDB" id="10248542at2759"/>
<dbReference type="GO" id="GO:0003841">
    <property type="term" value="F:1-acylglycerol-3-phosphate O-acyltransferase activity"/>
    <property type="evidence" value="ECO:0007669"/>
    <property type="project" value="TreeGrafter"/>
</dbReference>
<gene>
    <name evidence="3" type="ORF">HPP92_007364</name>
</gene>
<keyword evidence="1" id="KW-0808">Transferase</keyword>
<evidence type="ECO:0000313" key="3">
    <source>
        <dbReference type="EMBL" id="KAG0488553.1"/>
    </source>
</evidence>
<protein>
    <submittedName>
        <fullName evidence="3">Uncharacterized protein</fullName>
    </submittedName>
</protein>
<keyword evidence="4" id="KW-1185">Reference proteome</keyword>
<comment type="caution">
    <text evidence="3">The sequence shown here is derived from an EMBL/GenBank/DDBJ whole genome shotgun (WGS) entry which is preliminary data.</text>
</comment>
<keyword evidence="2" id="KW-0012">Acyltransferase</keyword>
<dbReference type="AlphaFoldDB" id="A0A835RLT0"/>